<dbReference type="EMBL" id="BPVZ01000177">
    <property type="protein sequence ID" value="GKV44133.1"/>
    <property type="molecule type" value="Genomic_DNA"/>
</dbReference>
<organism evidence="1 2">
    <name type="scientific">Rubroshorea leprosula</name>
    <dbReference type="NCBI Taxonomy" id="152421"/>
    <lineage>
        <taxon>Eukaryota</taxon>
        <taxon>Viridiplantae</taxon>
        <taxon>Streptophyta</taxon>
        <taxon>Embryophyta</taxon>
        <taxon>Tracheophyta</taxon>
        <taxon>Spermatophyta</taxon>
        <taxon>Magnoliopsida</taxon>
        <taxon>eudicotyledons</taxon>
        <taxon>Gunneridae</taxon>
        <taxon>Pentapetalae</taxon>
        <taxon>rosids</taxon>
        <taxon>malvids</taxon>
        <taxon>Malvales</taxon>
        <taxon>Dipterocarpaceae</taxon>
        <taxon>Rubroshorea</taxon>
    </lineage>
</organism>
<proteinExistence type="predicted"/>
<evidence type="ECO:0000313" key="2">
    <source>
        <dbReference type="Proteomes" id="UP001054252"/>
    </source>
</evidence>
<accession>A0AAV5M5D1</accession>
<gene>
    <name evidence="1" type="ORF">SLEP1_g51348</name>
</gene>
<sequence>MAVVTVAGTVGVVMTMVIAGLQGAHLIEDVIILPDTLPMLEDQGGSGHILLTPVALGDEWCYAFPWSW</sequence>
<reference evidence="1 2" key="1">
    <citation type="journal article" date="2021" name="Commun. Biol.">
        <title>The genome of Shorea leprosula (Dipterocarpaceae) highlights the ecological relevance of drought in aseasonal tropical rainforests.</title>
        <authorList>
            <person name="Ng K.K.S."/>
            <person name="Kobayashi M.J."/>
            <person name="Fawcett J.A."/>
            <person name="Hatakeyama M."/>
            <person name="Paape T."/>
            <person name="Ng C.H."/>
            <person name="Ang C.C."/>
            <person name="Tnah L.H."/>
            <person name="Lee C.T."/>
            <person name="Nishiyama T."/>
            <person name="Sese J."/>
            <person name="O'Brien M.J."/>
            <person name="Copetti D."/>
            <person name="Mohd Noor M.I."/>
            <person name="Ong R.C."/>
            <person name="Putra M."/>
            <person name="Sireger I.Z."/>
            <person name="Indrioko S."/>
            <person name="Kosugi Y."/>
            <person name="Izuno A."/>
            <person name="Isagi Y."/>
            <person name="Lee S.L."/>
            <person name="Shimizu K.K."/>
        </authorList>
    </citation>
    <scope>NUCLEOTIDE SEQUENCE [LARGE SCALE GENOMIC DNA]</scope>
    <source>
        <strain evidence="1">214</strain>
    </source>
</reference>
<evidence type="ECO:0000313" key="1">
    <source>
        <dbReference type="EMBL" id="GKV44133.1"/>
    </source>
</evidence>
<protein>
    <submittedName>
        <fullName evidence="1">Uncharacterized protein</fullName>
    </submittedName>
</protein>
<dbReference type="AlphaFoldDB" id="A0AAV5M5D1"/>
<name>A0AAV5M5D1_9ROSI</name>
<keyword evidence="2" id="KW-1185">Reference proteome</keyword>
<dbReference type="Proteomes" id="UP001054252">
    <property type="component" value="Unassembled WGS sequence"/>
</dbReference>
<comment type="caution">
    <text evidence="1">The sequence shown here is derived from an EMBL/GenBank/DDBJ whole genome shotgun (WGS) entry which is preliminary data.</text>
</comment>